<name>A0AA88GTP2_NAELO</name>
<sequence length="139" mass="16395">MNCQLYNQFLDYYIPVLHQLQQEMNTHQVPRINYKLITKVTERNFYQITAYLQIADNESKEKIDKFCQLGKQYLGDVFVYSEPHMSMGYRIAKNESKETKKAIVDVLNKHLNGTVLSFGHPQVCKFDDMCEFKPIFSNL</sequence>
<comment type="caution">
    <text evidence="1">The sequence shown here is derived from an EMBL/GenBank/DDBJ whole genome shotgun (WGS) entry which is preliminary data.</text>
</comment>
<dbReference type="RefSeq" id="XP_044549602.1">
    <property type="nucleotide sequence ID" value="XM_044692951.1"/>
</dbReference>
<proteinExistence type="predicted"/>
<protein>
    <submittedName>
        <fullName evidence="1">Uncharacterized protein</fullName>
    </submittedName>
</protein>
<dbReference type="EMBL" id="PYSW02000018">
    <property type="protein sequence ID" value="KAG2385609.1"/>
    <property type="molecule type" value="Genomic_DNA"/>
</dbReference>
<dbReference type="GeneID" id="68095879"/>
<dbReference type="AlphaFoldDB" id="A0AA88GTP2"/>
<accession>A0AA88GTP2</accession>
<evidence type="ECO:0000313" key="2">
    <source>
        <dbReference type="Proteomes" id="UP000816034"/>
    </source>
</evidence>
<gene>
    <name evidence="1" type="ORF">C9374_003424</name>
</gene>
<keyword evidence="2" id="KW-1185">Reference proteome</keyword>
<dbReference type="Proteomes" id="UP000816034">
    <property type="component" value="Unassembled WGS sequence"/>
</dbReference>
<dbReference type="Gene3D" id="3.90.1140.10">
    <property type="entry name" value="Cyclic phosphodiesterase"/>
    <property type="match status" value="1"/>
</dbReference>
<evidence type="ECO:0000313" key="1">
    <source>
        <dbReference type="EMBL" id="KAG2385609.1"/>
    </source>
</evidence>
<reference evidence="1 2" key="1">
    <citation type="journal article" date="2018" name="BMC Genomics">
        <title>The genome of Naegleria lovaniensis, the basis for a comparative approach to unravel pathogenicity factors of the human pathogenic amoeba N. fowleri.</title>
        <authorList>
            <person name="Liechti N."/>
            <person name="Schurch N."/>
            <person name="Bruggmann R."/>
            <person name="Wittwer M."/>
        </authorList>
    </citation>
    <scope>NUCLEOTIDE SEQUENCE [LARGE SCALE GENOMIC DNA]</scope>
    <source>
        <strain evidence="1 2">ATCC 30569</strain>
    </source>
</reference>
<organism evidence="1 2">
    <name type="scientific">Naegleria lovaniensis</name>
    <name type="common">Amoeba</name>
    <dbReference type="NCBI Taxonomy" id="51637"/>
    <lineage>
        <taxon>Eukaryota</taxon>
        <taxon>Discoba</taxon>
        <taxon>Heterolobosea</taxon>
        <taxon>Tetramitia</taxon>
        <taxon>Eutetramitia</taxon>
        <taxon>Vahlkampfiidae</taxon>
        <taxon>Naegleria</taxon>
    </lineage>
</organism>